<proteinExistence type="predicted"/>
<dbReference type="Proteomes" id="UP001054945">
    <property type="component" value="Unassembled WGS sequence"/>
</dbReference>
<reference evidence="1 2" key="1">
    <citation type="submission" date="2021-06" db="EMBL/GenBank/DDBJ databases">
        <title>Caerostris extrusa draft genome.</title>
        <authorList>
            <person name="Kono N."/>
            <person name="Arakawa K."/>
        </authorList>
    </citation>
    <scope>NUCLEOTIDE SEQUENCE [LARGE SCALE GENOMIC DNA]</scope>
</reference>
<accession>A0AAV4XTQ4</accession>
<comment type="caution">
    <text evidence="1">The sequence shown here is derived from an EMBL/GenBank/DDBJ whole genome shotgun (WGS) entry which is preliminary data.</text>
</comment>
<gene>
    <name evidence="1" type="ORF">CEXT_95331</name>
</gene>
<evidence type="ECO:0000313" key="2">
    <source>
        <dbReference type="Proteomes" id="UP001054945"/>
    </source>
</evidence>
<name>A0AAV4XTQ4_CAEEX</name>
<organism evidence="1 2">
    <name type="scientific">Caerostris extrusa</name>
    <name type="common">Bark spider</name>
    <name type="synonym">Caerostris bankana</name>
    <dbReference type="NCBI Taxonomy" id="172846"/>
    <lineage>
        <taxon>Eukaryota</taxon>
        <taxon>Metazoa</taxon>
        <taxon>Ecdysozoa</taxon>
        <taxon>Arthropoda</taxon>
        <taxon>Chelicerata</taxon>
        <taxon>Arachnida</taxon>
        <taxon>Araneae</taxon>
        <taxon>Araneomorphae</taxon>
        <taxon>Entelegynae</taxon>
        <taxon>Araneoidea</taxon>
        <taxon>Araneidae</taxon>
        <taxon>Caerostris</taxon>
    </lineage>
</organism>
<sequence length="86" mass="10272">MRSDLMTDLESIPVKSAVDPSLYRGRPEQQRKHIVMHFRVDQLNRGRQVISWVLIHQKFNGSYLNYRIWEQQISRIILYNSSPSKD</sequence>
<protein>
    <submittedName>
        <fullName evidence="1">Uncharacterized protein</fullName>
    </submittedName>
</protein>
<dbReference type="AlphaFoldDB" id="A0AAV4XTQ4"/>
<dbReference type="EMBL" id="BPLR01018239">
    <property type="protein sequence ID" value="GIY97978.1"/>
    <property type="molecule type" value="Genomic_DNA"/>
</dbReference>
<evidence type="ECO:0000313" key="1">
    <source>
        <dbReference type="EMBL" id="GIY97978.1"/>
    </source>
</evidence>
<keyword evidence="2" id="KW-1185">Reference proteome</keyword>